<keyword evidence="3" id="KW-1185">Reference proteome</keyword>
<dbReference type="AlphaFoldDB" id="W9SJW9"/>
<protein>
    <submittedName>
        <fullName evidence="2">Uncharacterized protein</fullName>
    </submittedName>
</protein>
<dbReference type="Proteomes" id="UP000030645">
    <property type="component" value="Unassembled WGS sequence"/>
</dbReference>
<evidence type="ECO:0000313" key="2">
    <source>
        <dbReference type="EMBL" id="EXC32309.1"/>
    </source>
</evidence>
<dbReference type="EMBL" id="KE346295">
    <property type="protein sequence ID" value="EXC32309.1"/>
    <property type="molecule type" value="Genomic_DNA"/>
</dbReference>
<organism evidence="2 3">
    <name type="scientific">Morus notabilis</name>
    <dbReference type="NCBI Taxonomy" id="981085"/>
    <lineage>
        <taxon>Eukaryota</taxon>
        <taxon>Viridiplantae</taxon>
        <taxon>Streptophyta</taxon>
        <taxon>Embryophyta</taxon>
        <taxon>Tracheophyta</taxon>
        <taxon>Spermatophyta</taxon>
        <taxon>Magnoliopsida</taxon>
        <taxon>eudicotyledons</taxon>
        <taxon>Gunneridae</taxon>
        <taxon>Pentapetalae</taxon>
        <taxon>rosids</taxon>
        <taxon>fabids</taxon>
        <taxon>Rosales</taxon>
        <taxon>Moraceae</taxon>
        <taxon>Moreae</taxon>
        <taxon>Morus</taxon>
    </lineage>
</organism>
<accession>W9SJW9</accession>
<evidence type="ECO:0000313" key="3">
    <source>
        <dbReference type="Proteomes" id="UP000030645"/>
    </source>
</evidence>
<name>W9SJW9_9ROSA</name>
<reference evidence="3" key="1">
    <citation type="submission" date="2013-01" db="EMBL/GenBank/DDBJ databases">
        <title>Draft Genome Sequence of a Mulberry Tree, Morus notabilis C.K. Schneid.</title>
        <authorList>
            <person name="He N."/>
            <person name="Zhao S."/>
        </authorList>
    </citation>
    <scope>NUCLEOTIDE SEQUENCE</scope>
</reference>
<feature type="region of interest" description="Disordered" evidence="1">
    <location>
        <begin position="1"/>
        <end position="35"/>
    </location>
</feature>
<sequence>MTSDFLNHPSTFKNTKMNPLTIPSPRHREQRKVKHHITVRIHTGARLKTNHRKSGYTNTKALDYSHHGAENAVEHKCKD</sequence>
<proteinExistence type="predicted"/>
<gene>
    <name evidence="2" type="ORF">L484_008172</name>
</gene>
<evidence type="ECO:0000256" key="1">
    <source>
        <dbReference type="SAM" id="MobiDB-lite"/>
    </source>
</evidence>
<feature type="compositionally biased region" description="Polar residues" evidence="1">
    <location>
        <begin position="1"/>
        <end position="18"/>
    </location>
</feature>